<organism evidence="6 7">
    <name type="scientific">Niallia oryzisoli</name>
    <dbReference type="NCBI Taxonomy" id="1737571"/>
    <lineage>
        <taxon>Bacteria</taxon>
        <taxon>Bacillati</taxon>
        <taxon>Bacillota</taxon>
        <taxon>Bacilli</taxon>
        <taxon>Bacillales</taxon>
        <taxon>Bacillaceae</taxon>
        <taxon>Niallia</taxon>
    </lineage>
</organism>
<comment type="subcellular location">
    <subcellularLocation>
        <location evidence="1">Bacterial flagellum</location>
    </subcellularLocation>
</comment>
<sequence>MRITQSMLSSNMLSSLSKSYEKMAKYQDQISSQKKITRPSDDPVVAMKGISYRRNLQEIEQYKRNFSEAYNWIDNSDASLDKAGQALQRIRELVVQASNDTYDESQRDSIRQEVSQLKEHLVEIANTKVGDKYIFNGTNTLNQPIVSATLPAVTTNNNPVELELSKGVFIHVNVTPDQVFNTNLFKDIDDLIQQLDPASNPTGQNLNPFIEKVDGHLTNVTNSRSSLGARMNRVELMEDRIDQQEVISKEVLSNNEDIDFEKVVTEMLAQESVHRAALSISARIIQPSLMDFLR</sequence>
<dbReference type="Pfam" id="PF00700">
    <property type="entry name" value="Flagellin_C"/>
    <property type="match status" value="1"/>
</dbReference>
<dbReference type="Gene3D" id="1.20.1330.10">
    <property type="entry name" value="f41 fragment of flagellin, N-terminal domain"/>
    <property type="match status" value="1"/>
</dbReference>
<evidence type="ECO:0000313" key="7">
    <source>
        <dbReference type="Proteomes" id="UP001357223"/>
    </source>
</evidence>
<evidence type="ECO:0000256" key="2">
    <source>
        <dbReference type="ARBA" id="ARBA00005709"/>
    </source>
</evidence>
<dbReference type="InterPro" id="IPR001492">
    <property type="entry name" value="Flagellin"/>
</dbReference>
<dbReference type="Pfam" id="PF00669">
    <property type="entry name" value="Flagellin_N"/>
    <property type="match status" value="1"/>
</dbReference>
<evidence type="ECO:0000313" key="6">
    <source>
        <dbReference type="EMBL" id="WVX80591.1"/>
    </source>
</evidence>
<proteinExistence type="inferred from homology"/>
<comment type="similarity">
    <text evidence="2">Belongs to the bacterial flagellin family.</text>
</comment>
<dbReference type="Proteomes" id="UP001357223">
    <property type="component" value="Chromosome"/>
</dbReference>
<dbReference type="RefSeq" id="WP_338449522.1">
    <property type="nucleotide sequence ID" value="NZ_CP137640.1"/>
</dbReference>
<protein>
    <submittedName>
        <fullName evidence="6">Flagellar hook-associated protein FlgL</fullName>
    </submittedName>
</protein>
<dbReference type="EMBL" id="CP137640">
    <property type="protein sequence ID" value="WVX80591.1"/>
    <property type="molecule type" value="Genomic_DNA"/>
</dbReference>
<reference evidence="6 7" key="1">
    <citation type="submission" date="2023-10" db="EMBL/GenBank/DDBJ databases">
        <title>Niallia locisalis sp.nov. isolated from a salt pond sample.</title>
        <authorList>
            <person name="Li X.-J."/>
            <person name="Dong L."/>
        </authorList>
    </citation>
    <scope>NUCLEOTIDE SEQUENCE [LARGE SCALE GENOMIC DNA]</scope>
    <source>
        <strain evidence="6 7">DSM 29761</strain>
    </source>
</reference>
<feature type="domain" description="Flagellin N-terminal" evidence="4">
    <location>
        <begin position="4"/>
        <end position="140"/>
    </location>
</feature>
<evidence type="ECO:0000259" key="4">
    <source>
        <dbReference type="Pfam" id="PF00669"/>
    </source>
</evidence>
<gene>
    <name evidence="6" type="primary">flgL</name>
    <name evidence="6" type="ORF">R4Z09_25670</name>
</gene>
<dbReference type="PANTHER" id="PTHR42792">
    <property type="entry name" value="FLAGELLIN"/>
    <property type="match status" value="1"/>
</dbReference>
<dbReference type="PANTHER" id="PTHR42792:SF1">
    <property type="entry name" value="FLAGELLAR HOOK-ASSOCIATED PROTEIN 3"/>
    <property type="match status" value="1"/>
</dbReference>
<dbReference type="InterPro" id="IPR046358">
    <property type="entry name" value="Flagellin_C"/>
</dbReference>
<keyword evidence="6" id="KW-0282">Flagellum</keyword>
<feature type="domain" description="Flagellin C-terminal" evidence="5">
    <location>
        <begin position="210"/>
        <end position="293"/>
    </location>
</feature>
<evidence type="ECO:0000259" key="5">
    <source>
        <dbReference type="Pfam" id="PF00700"/>
    </source>
</evidence>
<evidence type="ECO:0000256" key="3">
    <source>
        <dbReference type="ARBA" id="ARBA00023143"/>
    </source>
</evidence>
<dbReference type="NCBIfam" id="TIGR02550">
    <property type="entry name" value="flagell_flgL"/>
    <property type="match status" value="1"/>
</dbReference>
<evidence type="ECO:0000256" key="1">
    <source>
        <dbReference type="ARBA" id="ARBA00004365"/>
    </source>
</evidence>
<keyword evidence="6" id="KW-0969">Cilium</keyword>
<dbReference type="InterPro" id="IPR001029">
    <property type="entry name" value="Flagellin_N"/>
</dbReference>
<keyword evidence="3" id="KW-0975">Bacterial flagellum</keyword>
<keyword evidence="6" id="KW-0966">Cell projection</keyword>
<name>A0ABZ2CA24_9BACI</name>
<accession>A0ABZ2CA24</accession>
<dbReference type="InterPro" id="IPR013384">
    <property type="entry name" value="Flagell_FlgL"/>
</dbReference>
<keyword evidence="7" id="KW-1185">Reference proteome</keyword>
<dbReference type="SUPFAM" id="SSF64518">
    <property type="entry name" value="Phase 1 flagellin"/>
    <property type="match status" value="1"/>
</dbReference>